<evidence type="ECO:0000313" key="3">
    <source>
        <dbReference type="EMBL" id="EHP44358.1"/>
    </source>
</evidence>
<dbReference type="Gene3D" id="3.40.720.10">
    <property type="entry name" value="Alkaline Phosphatase, subunit A"/>
    <property type="match status" value="2"/>
</dbReference>
<name>H1RZL6_9BURK</name>
<dbReference type="Proteomes" id="UP000005808">
    <property type="component" value="Unassembled WGS sequence"/>
</dbReference>
<dbReference type="InterPro" id="IPR007312">
    <property type="entry name" value="Phosphoesterase"/>
</dbReference>
<evidence type="ECO:0000256" key="1">
    <source>
        <dbReference type="ARBA" id="ARBA00022801"/>
    </source>
</evidence>
<reference evidence="3 4" key="1">
    <citation type="journal article" date="2012" name="J. Bacteriol.">
        <title>De Novo Genome Project of Cupriavidus basilensis OR16.</title>
        <authorList>
            <person name="Cserhati M."/>
            <person name="Kriszt B."/>
            <person name="Szoboszlay S."/>
            <person name="Toth A."/>
            <person name="Szabo I."/>
            <person name="Tancsics A."/>
            <person name="Nagy I."/>
            <person name="Horvath B."/>
            <person name="Nagy I."/>
            <person name="Kukolya J."/>
        </authorList>
    </citation>
    <scope>NUCLEOTIDE SEQUENCE [LARGE SCALE GENOMIC DNA]</scope>
    <source>
        <strain evidence="3 4">OR16</strain>
    </source>
</reference>
<dbReference type="PANTHER" id="PTHR31956:SF1">
    <property type="entry name" value="NON-SPECIFIC PHOSPHOLIPASE C1"/>
    <property type="match status" value="1"/>
</dbReference>
<proteinExistence type="predicted"/>
<protein>
    <submittedName>
        <fullName evidence="3">Phospholipase C</fullName>
    </submittedName>
</protein>
<evidence type="ECO:0000256" key="2">
    <source>
        <dbReference type="SAM" id="MobiDB-lite"/>
    </source>
</evidence>
<dbReference type="AlphaFoldDB" id="H1RZL6"/>
<gene>
    <name evidence="3" type="ORF">OR16_03817</name>
</gene>
<accession>H1RZL6</accession>
<comment type="caution">
    <text evidence="3">The sequence shown here is derived from an EMBL/GenBank/DDBJ whole genome shotgun (WGS) entry which is preliminary data.</text>
</comment>
<dbReference type="InterPro" id="IPR017850">
    <property type="entry name" value="Alkaline_phosphatase_core_sf"/>
</dbReference>
<dbReference type="EMBL" id="AHJE01000010">
    <property type="protein sequence ID" value="EHP44358.1"/>
    <property type="molecule type" value="Genomic_DNA"/>
</dbReference>
<keyword evidence="1" id="KW-0378">Hydrolase</keyword>
<dbReference type="PANTHER" id="PTHR31956">
    <property type="entry name" value="NON-SPECIFIC PHOSPHOLIPASE C4-RELATED"/>
    <property type="match status" value="1"/>
</dbReference>
<dbReference type="PATRIC" id="fig|1127483.3.peg.775"/>
<dbReference type="GO" id="GO:0042578">
    <property type="term" value="F:phosphoric ester hydrolase activity"/>
    <property type="evidence" value="ECO:0007669"/>
    <property type="project" value="UniProtKB-ARBA"/>
</dbReference>
<sequence>MLGALKAFDTSIDGIDPQHPGINFDEKNQQTFSQQDVAATFVRPDFKVPHEFDDVQEQIRDGMGHFVDAYCHANQQAPATDGDQVMGYFPDGALPVLHALAKNFLVCDRWFSSMPGPTWPNRLFAHSGTSLGDVLMPDGVLSTVRMFFGRYSQPTIYDRLDDKQIPWKIYHGGVPQSIVLNRLKPQLFSSRFQSMDGFVADCAGPEQAFPSYAFIEPRYFAGLAGEENDQHSPAGVVAGEQLIADVYNAIRKNQALWESTLLIVTYDEHGGFYDHVLPPPTIAPDDHTDIHAFDRLGVRVPAILVSPWVARGVDHTVYDHTSILRYVCEKWQLPHLCRRTQPAFGANVTGNFASAISLAKARTDTPPPSFAGAPRLAALAATGPADFGDAQTALVSYAELVRQEIDAQAMQASGKSMLAARAVPAAGVPPVDQRAKAIEQWMIDAKQVEPVPVSNAQIALPQATVAVAPAGSAPLPAASGPVVAAKATGGRSNGKKRPQRA</sequence>
<feature type="compositionally biased region" description="Low complexity" evidence="2">
    <location>
        <begin position="471"/>
        <end position="485"/>
    </location>
</feature>
<dbReference type="GO" id="GO:0009395">
    <property type="term" value="P:phospholipid catabolic process"/>
    <property type="evidence" value="ECO:0007669"/>
    <property type="project" value="TreeGrafter"/>
</dbReference>
<feature type="region of interest" description="Disordered" evidence="2">
    <location>
        <begin position="471"/>
        <end position="501"/>
    </location>
</feature>
<evidence type="ECO:0000313" key="4">
    <source>
        <dbReference type="Proteomes" id="UP000005808"/>
    </source>
</evidence>
<dbReference type="Pfam" id="PF04185">
    <property type="entry name" value="Phosphoesterase"/>
    <property type="match status" value="1"/>
</dbReference>
<organism evidence="3 4">
    <name type="scientific">Cupriavidus basilensis OR16</name>
    <dbReference type="NCBI Taxonomy" id="1127483"/>
    <lineage>
        <taxon>Bacteria</taxon>
        <taxon>Pseudomonadati</taxon>
        <taxon>Pseudomonadota</taxon>
        <taxon>Betaproteobacteria</taxon>
        <taxon>Burkholderiales</taxon>
        <taxon>Burkholderiaceae</taxon>
        <taxon>Cupriavidus</taxon>
    </lineage>
</organism>